<dbReference type="AlphaFoldDB" id="A0AB34IQ95"/>
<dbReference type="SMART" id="SM00882">
    <property type="entry name" value="CoA_trans"/>
    <property type="match status" value="1"/>
</dbReference>
<dbReference type="FunFam" id="3.40.1080.10:FF:000001">
    <property type="entry name" value="Succinyl-coa:3-ketoacid-coenzyme a transferase subunit b"/>
    <property type="match status" value="1"/>
</dbReference>
<keyword evidence="1" id="KW-0808">Transferase</keyword>
<keyword evidence="3" id="KW-1185">Reference proteome</keyword>
<accession>A0AB34IQ95</accession>
<name>A0AB34IQ95_PRYPA</name>
<dbReference type="InterPro" id="IPR037171">
    <property type="entry name" value="NagB/RpiA_transferase-like"/>
</dbReference>
<sequence>MSSQIRERIVRRAALELKDGDYVNLGIGLPTLVSNYVPNGIEIKLQSENGMLGVGPFPERGHEDCDLVNAGKQTVTALPGASYFSADQSFGMIRGGHCDVTILGSMEVASDGDMANYLIPGKLVKGMGGAMDLVSSQSRVIVTMEHTDRKGNPKVLKACTLPITGLRCVGMVITELAVFEIDTQKGKMVLTETAPGETVESIRKVTEADFEVSPNLREFRTS</sequence>
<comment type="caution">
    <text evidence="2">The sequence shown here is derived from an EMBL/GenBank/DDBJ whole genome shotgun (WGS) entry which is preliminary data.</text>
</comment>
<reference evidence="2 3" key="1">
    <citation type="journal article" date="2024" name="Science">
        <title>Giant polyketide synthase enzymes in the biosynthesis of giant marine polyether toxins.</title>
        <authorList>
            <person name="Fallon T.R."/>
            <person name="Shende V.V."/>
            <person name="Wierzbicki I.H."/>
            <person name="Pendleton A.L."/>
            <person name="Watervoot N.F."/>
            <person name="Auber R.P."/>
            <person name="Gonzalez D.J."/>
            <person name="Wisecaver J.H."/>
            <person name="Moore B.S."/>
        </authorList>
    </citation>
    <scope>NUCLEOTIDE SEQUENCE [LARGE SCALE GENOMIC DNA]</scope>
    <source>
        <strain evidence="2 3">12B1</strain>
    </source>
</reference>
<dbReference type="Proteomes" id="UP001515480">
    <property type="component" value="Unassembled WGS sequence"/>
</dbReference>
<organism evidence="2 3">
    <name type="scientific">Prymnesium parvum</name>
    <name type="common">Toxic golden alga</name>
    <dbReference type="NCBI Taxonomy" id="97485"/>
    <lineage>
        <taxon>Eukaryota</taxon>
        <taxon>Haptista</taxon>
        <taxon>Haptophyta</taxon>
        <taxon>Prymnesiophyceae</taxon>
        <taxon>Prymnesiales</taxon>
        <taxon>Prymnesiaceae</taxon>
        <taxon>Prymnesium</taxon>
    </lineage>
</organism>
<dbReference type="InterPro" id="IPR012791">
    <property type="entry name" value="3-oxoacid_CoA-transf_B"/>
</dbReference>
<gene>
    <name evidence="2" type="ORF">AB1Y20_008428</name>
</gene>
<dbReference type="Gene3D" id="3.40.1080.10">
    <property type="entry name" value="Glutaconate Coenzyme A-transferase"/>
    <property type="match status" value="1"/>
</dbReference>
<evidence type="ECO:0000256" key="1">
    <source>
        <dbReference type="ARBA" id="ARBA00022679"/>
    </source>
</evidence>
<dbReference type="EMBL" id="JBGBPQ010000019">
    <property type="protein sequence ID" value="KAL1504646.1"/>
    <property type="molecule type" value="Genomic_DNA"/>
</dbReference>
<protein>
    <recommendedName>
        <fullName evidence="4">Succinyl-CoA--3-ketoacid-CoA transferase</fullName>
    </recommendedName>
</protein>
<dbReference type="InterPro" id="IPR004165">
    <property type="entry name" value="CoA_trans_fam_I"/>
</dbReference>
<dbReference type="PANTHER" id="PTHR13707">
    <property type="entry name" value="KETOACID-COENZYME A TRANSFERASE"/>
    <property type="match status" value="1"/>
</dbReference>
<evidence type="ECO:0000313" key="2">
    <source>
        <dbReference type="EMBL" id="KAL1504646.1"/>
    </source>
</evidence>
<dbReference type="SUPFAM" id="SSF100950">
    <property type="entry name" value="NagB/RpiA/CoA transferase-like"/>
    <property type="match status" value="1"/>
</dbReference>
<dbReference type="Pfam" id="PF01144">
    <property type="entry name" value="CoA_trans"/>
    <property type="match status" value="1"/>
</dbReference>
<evidence type="ECO:0000313" key="3">
    <source>
        <dbReference type="Proteomes" id="UP001515480"/>
    </source>
</evidence>
<dbReference type="PANTHER" id="PTHR13707:SF60">
    <property type="entry name" value="ACETATE COA-TRANSFERASE SUBUNIT ALPHA"/>
    <property type="match status" value="1"/>
</dbReference>
<dbReference type="GO" id="GO:0008410">
    <property type="term" value="F:CoA-transferase activity"/>
    <property type="evidence" value="ECO:0007669"/>
    <property type="project" value="InterPro"/>
</dbReference>
<proteinExistence type="predicted"/>
<dbReference type="NCBIfam" id="TIGR02428">
    <property type="entry name" value="pcaJ_scoB_fam"/>
    <property type="match status" value="1"/>
</dbReference>
<evidence type="ECO:0008006" key="4">
    <source>
        <dbReference type="Google" id="ProtNLM"/>
    </source>
</evidence>